<name>A0ABU9DLQ2_9BACL</name>
<dbReference type="Proteomes" id="UP001469365">
    <property type="component" value="Unassembled WGS sequence"/>
</dbReference>
<feature type="chain" id="PRO_5047378091" evidence="1">
    <location>
        <begin position="25"/>
        <end position="492"/>
    </location>
</feature>
<evidence type="ECO:0000313" key="3">
    <source>
        <dbReference type="Proteomes" id="UP001469365"/>
    </source>
</evidence>
<dbReference type="PANTHER" id="PTHR43649:SF12">
    <property type="entry name" value="DIACETYLCHITOBIOSE BINDING PROTEIN DASA"/>
    <property type="match status" value="1"/>
</dbReference>
<protein>
    <submittedName>
        <fullName evidence="2">Extracellular solute-binding protein</fullName>
    </submittedName>
</protein>
<dbReference type="RefSeq" id="WP_341416896.1">
    <property type="nucleotide sequence ID" value="NZ_JBBPCC010000011.1"/>
</dbReference>
<dbReference type="Gene3D" id="3.40.190.10">
    <property type="entry name" value="Periplasmic binding protein-like II"/>
    <property type="match status" value="1"/>
</dbReference>
<comment type="caution">
    <text evidence="2">The sequence shown here is derived from an EMBL/GenBank/DDBJ whole genome shotgun (WGS) entry which is preliminary data.</text>
</comment>
<proteinExistence type="predicted"/>
<dbReference type="InterPro" id="IPR006059">
    <property type="entry name" value="SBP"/>
</dbReference>
<keyword evidence="1" id="KW-0732">Signal</keyword>
<dbReference type="SUPFAM" id="SSF53850">
    <property type="entry name" value="Periplasmic binding protein-like II"/>
    <property type="match status" value="1"/>
</dbReference>
<dbReference type="PROSITE" id="PS51257">
    <property type="entry name" value="PROKAR_LIPOPROTEIN"/>
    <property type="match status" value="1"/>
</dbReference>
<accession>A0ABU9DLQ2</accession>
<evidence type="ECO:0000313" key="2">
    <source>
        <dbReference type="EMBL" id="MEK8129782.1"/>
    </source>
</evidence>
<organism evidence="2 3">
    <name type="scientific">Paenibacillus filicis</name>
    <dbReference type="NCBI Taxonomy" id="669464"/>
    <lineage>
        <taxon>Bacteria</taxon>
        <taxon>Bacillati</taxon>
        <taxon>Bacillota</taxon>
        <taxon>Bacilli</taxon>
        <taxon>Bacillales</taxon>
        <taxon>Paenibacillaceae</taxon>
        <taxon>Paenibacillus</taxon>
    </lineage>
</organism>
<keyword evidence="3" id="KW-1185">Reference proteome</keyword>
<dbReference type="Pfam" id="PF01547">
    <property type="entry name" value="SBP_bac_1"/>
    <property type="match status" value="1"/>
</dbReference>
<reference evidence="2 3" key="1">
    <citation type="submission" date="2024-04" db="EMBL/GenBank/DDBJ databases">
        <title>draft genome sequnece of Paenibacillus filicis.</title>
        <authorList>
            <person name="Kim D.-U."/>
        </authorList>
    </citation>
    <scope>NUCLEOTIDE SEQUENCE [LARGE SCALE GENOMIC DNA]</scope>
    <source>
        <strain evidence="2 3">KACC14197</strain>
    </source>
</reference>
<gene>
    <name evidence="2" type="ORF">WMW72_17890</name>
</gene>
<dbReference type="PANTHER" id="PTHR43649">
    <property type="entry name" value="ARABINOSE-BINDING PROTEIN-RELATED"/>
    <property type="match status" value="1"/>
</dbReference>
<feature type="signal peptide" evidence="1">
    <location>
        <begin position="1"/>
        <end position="24"/>
    </location>
</feature>
<dbReference type="InterPro" id="IPR050490">
    <property type="entry name" value="Bact_solute-bd_prot1"/>
</dbReference>
<evidence type="ECO:0000256" key="1">
    <source>
        <dbReference type="SAM" id="SignalP"/>
    </source>
</evidence>
<sequence>MNKRLKQTMLATLSVGLMVPVLQACTKTSNTDDKSEKVLRIATTMYAGPGDEYFRQRFTELYEFANKNVKIEIIPTMDDRYMYGFGRPDPNEKQKDPAEKLKELMTGDNPPDVVMFGYEQLPDLIGDNLLAQLDPMITSSKFDTADIVPAVLDGIKKAGDGKIYGLSPTFSSSAVIYNKKMFDEAGVTYPTDKMTWQEVFDLARRLAKGEGQERKYGFSFSTYNTGGDIYYATQPYSMPLQLNTFDDKAEKMTVNTDQWENVWKTLIQLKTEKLLPEPLDMSKMQMQGPEDYNPFQHDDFLSGRTAMAIVHYGDLDRINNAMKNGQNVKGFTPFDWDVVTLPIHQEAPDVGAYIGMESVMGVNAKSANAAEAWKYIQFINGEDWAKLKASSNYNIVSRQKYIKKKDGMDYNMKAFTTLLPAPMSDDNKLYRTNQNLYQVNNIGARLFQEAADGKKSVRDALKQWETEGNQMLQKIKENPNAPMDMPMVGRAG</sequence>
<dbReference type="EMBL" id="JBBPCC010000011">
    <property type="protein sequence ID" value="MEK8129782.1"/>
    <property type="molecule type" value="Genomic_DNA"/>
</dbReference>